<comment type="caution">
    <text evidence="11">The sequence shown here is derived from an EMBL/GenBank/DDBJ whole genome shotgun (WGS) entry which is preliminary data.</text>
</comment>
<reference evidence="11 12" key="1">
    <citation type="submission" date="2020-05" db="EMBL/GenBank/DDBJ databases">
        <authorList>
            <person name="Niu N."/>
        </authorList>
    </citation>
    <scope>NUCLEOTIDE SEQUENCE [LARGE SCALE GENOMIC DNA]</scope>
    <source>
        <strain evidence="11 12">3340-03</strain>
    </source>
</reference>
<gene>
    <name evidence="11" type="primary">holA</name>
    <name evidence="11" type="ORF">HKX39_09625</name>
</gene>
<dbReference type="InterPro" id="IPR008921">
    <property type="entry name" value="DNA_pol3_clamp-load_cplx_C"/>
</dbReference>
<dbReference type="GO" id="GO:0009360">
    <property type="term" value="C:DNA polymerase III complex"/>
    <property type="evidence" value="ECO:0007669"/>
    <property type="project" value="InterPro"/>
</dbReference>
<feature type="domain" description="DNA polymerase III delta subunit-like C-terminal" evidence="10">
    <location>
        <begin position="221"/>
        <end position="322"/>
    </location>
</feature>
<dbReference type="SUPFAM" id="SSF52540">
    <property type="entry name" value="P-loop containing nucleoside triphosphate hydrolases"/>
    <property type="match status" value="1"/>
</dbReference>
<dbReference type="Gene3D" id="1.20.272.10">
    <property type="match status" value="1"/>
</dbReference>
<dbReference type="EMBL" id="JABGBN010000009">
    <property type="protein sequence ID" value="NOL52422.1"/>
    <property type="molecule type" value="Genomic_DNA"/>
</dbReference>
<dbReference type="RefSeq" id="WP_171681112.1">
    <property type="nucleotide sequence ID" value="NZ_JABGBN010000009.1"/>
</dbReference>
<dbReference type="SUPFAM" id="SSF48019">
    <property type="entry name" value="post-AAA+ oligomerization domain-like"/>
    <property type="match status" value="1"/>
</dbReference>
<dbReference type="Proteomes" id="UP000537862">
    <property type="component" value="Unassembled WGS sequence"/>
</dbReference>
<keyword evidence="6" id="KW-0239">DNA-directed DNA polymerase</keyword>
<dbReference type="InterPro" id="IPR048466">
    <property type="entry name" value="DNA_pol3_delta-like_C"/>
</dbReference>
<evidence type="ECO:0000256" key="1">
    <source>
        <dbReference type="ARBA" id="ARBA00012417"/>
    </source>
</evidence>
<dbReference type="PANTHER" id="PTHR34388:SF1">
    <property type="entry name" value="DNA POLYMERASE III SUBUNIT DELTA"/>
    <property type="match status" value="1"/>
</dbReference>
<evidence type="ECO:0000313" key="11">
    <source>
        <dbReference type="EMBL" id="NOL52422.1"/>
    </source>
</evidence>
<dbReference type="CDD" id="cd18138">
    <property type="entry name" value="HLD_clamp_pol_III_delta"/>
    <property type="match status" value="1"/>
</dbReference>
<evidence type="ECO:0000313" key="12">
    <source>
        <dbReference type="Proteomes" id="UP000537862"/>
    </source>
</evidence>
<dbReference type="PANTHER" id="PTHR34388">
    <property type="entry name" value="DNA POLYMERASE III SUBUNIT DELTA"/>
    <property type="match status" value="1"/>
</dbReference>
<evidence type="ECO:0000256" key="7">
    <source>
        <dbReference type="ARBA" id="ARBA00034754"/>
    </source>
</evidence>
<sequence>MATKIRYDAFAQYLQKLGNKVDNFYCVMGEELLLRNEVIDLIRQHCRQLGFSERISLVLEANGPWHKIQENVQSTSLFAEQKILEITMPSGKPGRLGGPALTLLSEQVQQGAMQDITIILSLPKLDKKTLDSKWFKAIESAAILIDIPQISRAQLPNWIKQKLALQSQQIDADALNFIVEKVEGNLFAAHQEILKLGLIHPQGHIDIQSIQQAVADSAKFDVFQLTDAMLAGDAKRSTRILQSLKDEGEALPMILAMIAREIRTLYTLAQTKRSGGNITQAMSSLRIFSSRQGLFNGALNRLSLPKIMGLVQHASDIDRLFKGYPVEGRQKDAWQELQRLIVKTAENGTL</sequence>
<dbReference type="GO" id="GO:0003677">
    <property type="term" value="F:DNA binding"/>
    <property type="evidence" value="ECO:0007669"/>
    <property type="project" value="InterPro"/>
</dbReference>
<keyword evidence="4 11" id="KW-0548">Nucleotidyltransferase</keyword>
<dbReference type="Pfam" id="PF21694">
    <property type="entry name" value="DNA_pol3_delta_C"/>
    <property type="match status" value="1"/>
</dbReference>
<proteinExistence type="inferred from homology"/>
<dbReference type="NCBIfam" id="TIGR01128">
    <property type="entry name" value="holA"/>
    <property type="match status" value="1"/>
</dbReference>
<evidence type="ECO:0000256" key="5">
    <source>
        <dbReference type="ARBA" id="ARBA00022705"/>
    </source>
</evidence>
<accession>A0A849P9L7</accession>
<name>A0A849P9L7_9BURK</name>
<evidence type="ECO:0000259" key="10">
    <source>
        <dbReference type="Pfam" id="PF21694"/>
    </source>
</evidence>
<evidence type="ECO:0000256" key="4">
    <source>
        <dbReference type="ARBA" id="ARBA00022695"/>
    </source>
</evidence>
<dbReference type="InterPro" id="IPR005790">
    <property type="entry name" value="DNA_polIII_delta"/>
</dbReference>
<comment type="similarity">
    <text evidence="7">Belongs to the DNA polymerase HolA subunit family.</text>
</comment>
<protein>
    <recommendedName>
        <fullName evidence="2">DNA polymerase III subunit delta</fullName>
        <ecNumber evidence="1">2.7.7.7</ecNumber>
    </recommendedName>
</protein>
<dbReference type="GO" id="GO:0003887">
    <property type="term" value="F:DNA-directed DNA polymerase activity"/>
    <property type="evidence" value="ECO:0007669"/>
    <property type="project" value="UniProtKB-KW"/>
</dbReference>
<dbReference type="Gene3D" id="3.40.50.300">
    <property type="entry name" value="P-loop containing nucleotide triphosphate hydrolases"/>
    <property type="match status" value="1"/>
</dbReference>
<comment type="catalytic activity">
    <reaction evidence="8">
        <text>DNA(n) + a 2'-deoxyribonucleoside 5'-triphosphate = DNA(n+1) + diphosphate</text>
        <dbReference type="Rhea" id="RHEA:22508"/>
        <dbReference type="Rhea" id="RHEA-COMP:17339"/>
        <dbReference type="Rhea" id="RHEA-COMP:17340"/>
        <dbReference type="ChEBI" id="CHEBI:33019"/>
        <dbReference type="ChEBI" id="CHEBI:61560"/>
        <dbReference type="ChEBI" id="CHEBI:173112"/>
        <dbReference type="EC" id="2.7.7.7"/>
    </reaction>
</comment>
<organism evidence="11 12">
    <name type="scientific">Pelistega suis</name>
    <dbReference type="NCBI Taxonomy" id="1631957"/>
    <lineage>
        <taxon>Bacteria</taxon>
        <taxon>Pseudomonadati</taxon>
        <taxon>Pseudomonadota</taxon>
        <taxon>Betaproteobacteria</taxon>
        <taxon>Burkholderiales</taxon>
        <taxon>Alcaligenaceae</taxon>
        <taxon>Pelistega</taxon>
    </lineage>
</organism>
<keyword evidence="3 11" id="KW-0808">Transferase</keyword>
<dbReference type="EC" id="2.7.7.7" evidence="1"/>
<keyword evidence="5" id="KW-0235">DNA replication</keyword>
<dbReference type="InterPro" id="IPR010372">
    <property type="entry name" value="DNA_pol3_delta_N"/>
</dbReference>
<dbReference type="GO" id="GO:0006261">
    <property type="term" value="P:DNA-templated DNA replication"/>
    <property type="evidence" value="ECO:0007669"/>
    <property type="project" value="TreeGrafter"/>
</dbReference>
<evidence type="ECO:0000256" key="8">
    <source>
        <dbReference type="ARBA" id="ARBA00049244"/>
    </source>
</evidence>
<dbReference type="InterPro" id="IPR027417">
    <property type="entry name" value="P-loop_NTPase"/>
</dbReference>
<dbReference type="Gene3D" id="1.10.8.60">
    <property type="match status" value="1"/>
</dbReference>
<evidence type="ECO:0000256" key="2">
    <source>
        <dbReference type="ARBA" id="ARBA00017703"/>
    </source>
</evidence>
<evidence type="ECO:0000256" key="3">
    <source>
        <dbReference type="ARBA" id="ARBA00022679"/>
    </source>
</evidence>
<evidence type="ECO:0000259" key="9">
    <source>
        <dbReference type="Pfam" id="PF06144"/>
    </source>
</evidence>
<evidence type="ECO:0000256" key="6">
    <source>
        <dbReference type="ARBA" id="ARBA00022932"/>
    </source>
</evidence>
<dbReference type="AlphaFoldDB" id="A0A849P9L7"/>
<keyword evidence="12" id="KW-1185">Reference proteome</keyword>
<feature type="domain" description="DNA polymerase III delta N-terminal" evidence="9">
    <location>
        <begin position="25"/>
        <end position="146"/>
    </location>
</feature>
<dbReference type="Pfam" id="PF06144">
    <property type="entry name" value="DNA_pol3_delta"/>
    <property type="match status" value="1"/>
</dbReference>